<accession>A0A087CMK3</accession>
<dbReference type="PANTHER" id="PTHR11060:SF0">
    <property type="entry name" value="PROTEIN MEMO1"/>
    <property type="match status" value="1"/>
</dbReference>
<dbReference type="InterPro" id="IPR027485">
    <property type="entry name" value="AMMECR1_N"/>
</dbReference>
<feature type="domain" description="AMMECR1" evidence="3">
    <location>
        <begin position="487"/>
        <end position="680"/>
    </location>
</feature>
<organism evidence="4 5">
    <name type="scientific">Bifidobacterium reuteri DSM 23975</name>
    <dbReference type="NCBI Taxonomy" id="1437610"/>
    <lineage>
        <taxon>Bacteria</taxon>
        <taxon>Bacillati</taxon>
        <taxon>Actinomycetota</taxon>
        <taxon>Actinomycetes</taxon>
        <taxon>Bifidobacteriales</taxon>
        <taxon>Bifidobacteriaceae</taxon>
        <taxon>Bifidobacterium</taxon>
    </lineage>
</organism>
<name>A0A087CMK3_9BIFI</name>
<dbReference type="eggNOG" id="COG1355">
    <property type="taxonomic scope" value="Bacteria"/>
</dbReference>
<dbReference type="InterPro" id="IPR036071">
    <property type="entry name" value="AMMECR1_dom_sf"/>
</dbReference>
<evidence type="ECO:0000313" key="4">
    <source>
        <dbReference type="EMBL" id="KFI84503.1"/>
    </source>
</evidence>
<dbReference type="AlphaFoldDB" id="A0A087CMK3"/>
<keyword evidence="5" id="KW-1185">Reference proteome</keyword>
<evidence type="ECO:0000313" key="5">
    <source>
        <dbReference type="Proteomes" id="UP000028984"/>
    </source>
</evidence>
<feature type="region of interest" description="Disordered" evidence="2">
    <location>
        <begin position="344"/>
        <end position="367"/>
    </location>
</feature>
<evidence type="ECO:0000259" key="3">
    <source>
        <dbReference type="PROSITE" id="PS51112"/>
    </source>
</evidence>
<dbReference type="Gene3D" id="3.30.1490.150">
    <property type="entry name" value="Hypothetical protein ph0010, domain 2"/>
    <property type="match status" value="1"/>
</dbReference>
<comment type="caution">
    <text evidence="4">The sequence shown here is derived from an EMBL/GenBank/DDBJ whole genome shotgun (WGS) entry which is preliminary data.</text>
</comment>
<protein>
    <recommendedName>
        <fullName evidence="3">AMMECR1 domain-containing protein</fullName>
    </recommendedName>
</protein>
<feature type="region of interest" description="Disordered" evidence="2">
    <location>
        <begin position="1"/>
        <end position="39"/>
    </location>
</feature>
<dbReference type="RefSeq" id="WP_044095962.1">
    <property type="nucleotide sequence ID" value="NZ_JGZK01000017.1"/>
</dbReference>
<dbReference type="EMBL" id="JGZK01000017">
    <property type="protein sequence ID" value="KFI84503.1"/>
    <property type="molecule type" value="Genomic_DNA"/>
</dbReference>
<dbReference type="STRING" id="1437610.BREU_1279"/>
<dbReference type="Pfam" id="PF01875">
    <property type="entry name" value="Memo"/>
    <property type="match status" value="2"/>
</dbReference>
<feature type="compositionally biased region" description="Polar residues" evidence="2">
    <location>
        <begin position="474"/>
        <end position="483"/>
    </location>
</feature>
<evidence type="ECO:0000256" key="1">
    <source>
        <dbReference type="ARBA" id="ARBA00006315"/>
    </source>
</evidence>
<reference evidence="4 5" key="1">
    <citation type="submission" date="2014-03" db="EMBL/GenBank/DDBJ databases">
        <title>Genomics of Bifidobacteria.</title>
        <authorList>
            <person name="Ventura M."/>
            <person name="Milani C."/>
            <person name="Lugli G.A."/>
        </authorList>
    </citation>
    <scope>NUCLEOTIDE SEQUENCE [LARGE SCALE GENOMIC DNA]</scope>
    <source>
        <strain evidence="4 5">DSM 23975</strain>
    </source>
</reference>
<dbReference type="Proteomes" id="UP000028984">
    <property type="component" value="Unassembled WGS sequence"/>
</dbReference>
<dbReference type="NCBIfam" id="TIGR00296">
    <property type="entry name" value="TIGR00296 family protein"/>
    <property type="match status" value="1"/>
</dbReference>
<dbReference type="PROSITE" id="PS51112">
    <property type="entry name" value="AMMECR1"/>
    <property type="match status" value="1"/>
</dbReference>
<dbReference type="CDD" id="cd07361">
    <property type="entry name" value="MEMO_like"/>
    <property type="match status" value="1"/>
</dbReference>
<sequence>MSLSEQTHGDNEVRVAAASAGRDAGSNADRNAGRNTGRIRPPAVAGAFYPADRIALKQLINQQLDYGRALVKQLAPRLPQGTPKAVIVPHAGYGYSGTTAALAYALLERGRGTVKRAVIVGPTHRVAVRGVACSTADVWSTPLGVIPVDVESERKAMGLSGRDSSGAARMRDGDQCGGYHDGVTAGADGAGQHDNPHAEPLRSGMRARSGARAPTMIVNDPTHVQEHAVEVQIPFLQTVFGPDLNIVPLNAGDARPEEVGDVLRALWGGPETVVIISSDLSHYHPEAYARQLDDETISDIAHLRLPIHPRRACGAYPINGLLDVLVRGLTPAQYETVCETSRETLKANQASGTRPAVETDQESDRQENRACLHAVERHFDLRLLGRSTSGDDGVVALAGEPRPAMDDPDEPVVGYASFAVWQEEAAQESAEDADDPGNVRGDNAGGIRQTKSSPESSAESSAERRNAGDAAEQSDGSSTSDRSNGTDRGATLLKLARISIREHLGIDGDSDESSESIIARNPWLEEPGASFVTLTENGRLRGCIGTLEAYRPLGRDVVDHAVDAASRDPRFNPLTAAEYPLIDVEVSVLGKPEPIIGSDGIPVRSRDELEAALRPGEDGLILTDPRGRRATFLPQVWEQLPDRHDFVSHLLAKAGIRPSYDWDNGDIECERYEVTAYAER</sequence>
<dbReference type="NCBIfam" id="TIGR04336">
    <property type="entry name" value="AmmeMemoSam_B"/>
    <property type="match status" value="2"/>
</dbReference>
<dbReference type="SUPFAM" id="SSF143447">
    <property type="entry name" value="AMMECR1-like"/>
    <property type="match status" value="1"/>
</dbReference>
<feature type="compositionally biased region" description="Acidic residues" evidence="2">
    <location>
        <begin position="425"/>
        <end position="435"/>
    </location>
</feature>
<dbReference type="Pfam" id="PF01871">
    <property type="entry name" value="AMMECR1"/>
    <property type="match status" value="1"/>
</dbReference>
<dbReference type="InterPro" id="IPR027623">
    <property type="entry name" value="AmmeMemoSam_A"/>
</dbReference>
<evidence type="ECO:0000256" key="2">
    <source>
        <dbReference type="SAM" id="MobiDB-lite"/>
    </source>
</evidence>
<gene>
    <name evidence="4" type="ORF">BREU_1279</name>
</gene>
<comment type="similarity">
    <text evidence="1">Belongs to the MEMO1 family.</text>
</comment>
<dbReference type="Gene3D" id="3.30.700.20">
    <property type="entry name" value="Hypothetical protein ph0010, domain 1"/>
    <property type="match status" value="1"/>
</dbReference>
<dbReference type="eggNOG" id="COG2078">
    <property type="taxonomic scope" value="Bacteria"/>
</dbReference>
<dbReference type="NCBIfam" id="TIGR04335">
    <property type="entry name" value="AmmeMemoSam_A"/>
    <property type="match status" value="1"/>
</dbReference>
<feature type="region of interest" description="Disordered" evidence="2">
    <location>
        <begin position="424"/>
        <end position="488"/>
    </location>
</feature>
<dbReference type="PANTHER" id="PTHR11060">
    <property type="entry name" value="PROTEIN MEMO1"/>
    <property type="match status" value="1"/>
</dbReference>
<proteinExistence type="inferred from homology"/>
<dbReference type="InterPro" id="IPR002737">
    <property type="entry name" value="MEMO1_fam"/>
</dbReference>
<dbReference type="Gene3D" id="3.40.830.10">
    <property type="entry name" value="LigB-like"/>
    <property type="match status" value="1"/>
</dbReference>
<dbReference type="InterPro" id="IPR023473">
    <property type="entry name" value="AMMECR1"/>
</dbReference>
<dbReference type="InterPro" id="IPR002733">
    <property type="entry name" value="AMMECR1_domain"/>
</dbReference>